<dbReference type="Pfam" id="PF12169">
    <property type="entry name" value="DNA_pol3_gamma3"/>
    <property type="match status" value="1"/>
</dbReference>
<dbReference type="NCBIfam" id="TIGR02397">
    <property type="entry name" value="dnaX_nterm"/>
    <property type="match status" value="1"/>
</dbReference>
<evidence type="ECO:0000256" key="2">
    <source>
        <dbReference type="ARBA" id="ARBA00022679"/>
    </source>
</evidence>
<dbReference type="InterPro" id="IPR045085">
    <property type="entry name" value="HLD_clamp_pol_III_gamma_tau"/>
</dbReference>
<dbReference type="InterPro" id="IPR012763">
    <property type="entry name" value="DNA_pol_III_sug/sutau_N"/>
</dbReference>
<keyword evidence="14" id="KW-0347">Helicase</keyword>
<keyword evidence="4 11" id="KW-0235">DNA replication</keyword>
<evidence type="ECO:0000256" key="5">
    <source>
        <dbReference type="ARBA" id="ARBA00022723"/>
    </source>
</evidence>
<dbReference type="Gene3D" id="1.20.272.10">
    <property type="match status" value="1"/>
</dbReference>
<dbReference type="NCBIfam" id="NF006585">
    <property type="entry name" value="PRK09111.1"/>
    <property type="match status" value="1"/>
</dbReference>
<dbReference type="InterPro" id="IPR027417">
    <property type="entry name" value="P-loop_NTPase"/>
</dbReference>
<feature type="region of interest" description="Disordered" evidence="12">
    <location>
        <begin position="1"/>
        <end position="23"/>
    </location>
</feature>
<organism evidence="14 15">
    <name type="scientific">Methylobacterium crusticola</name>
    <dbReference type="NCBI Taxonomy" id="1697972"/>
    <lineage>
        <taxon>Bacteria</taxon>
        <taxon>Pseudomonadati</taxon>
        <taxon>Pseudomonadota</taxon>
        <taxon>Alphaproteobacteria</taxon>
        <taxon>Hyphomicrobiales</taxon>
        <taxon>Methylobacteriaceae</taxon>
        <taxon>Methylobacterium</taxon>
    </lineage>
</organism>
<evidence type="ECO:0000256" key="9">
    <source>
        <dbReference type="ARBA" id="ARBA00022932"/>
    </source>
</evidence>
<keyword evidence="9 11" id="KW-0239">DNA-directed DNA polymerase</keyword>
<feature type="compositionally biased region" description="Polar residues" evidence="12">
    <location>
        <begin position="1"/>
        <end position="10"/>
    </location>
</feature>
<dbReference type="InterPro" id="IPR003593">
    <property type="entry name" value="AAA+_ATPase"/>
</dbReference>
<dbReference type="GO" id="GO:0004386">
    <property type="term" value="F:helicase activity"/>
    <property type="evidence" value="ECO:0007669"/>
    <property type="project" value="UniProtKB-KW"/>
</dbReference>
<evidence type="ECO:0000256" key="12">
    <source>
        <dbReference type="SAM" id="MobiDB-lite"/>
    </source>
</evidence>
<dbReference type="CDD" id="cd00009">
    <property type="entry name" value="AAA"/>
    <property type="match status" value="1"/>
</dbReference>
<evidence type="ECO:0000256" key="3">
    <source>
        <dbReference type="ARBA" id="ARBA00022695"/>
    </source>
</evidence>
<evidence type="ECO:0000313" key="14">
    <source>
        <dbReference type="EMBL" id="GJD50142.1"/>
    </source>
</evidence>
<comment type="subunit">
    <text evidence="11">DNA polymerase III contains a core (composed of alpha, epsilon and theta chains) that associates with a tau subunit. This core dimerizes to form the POLIII' complex. PolIII' associates with the gamma complex (composed of gamma, delta, delta', psi and chi chains) and with the beta chain to form the complete DNA polymerase III complex.</text>
</comment>
<dbReference type="InterPro" id="IPR008921">
    <property type="entry name" value="DNA_pol3_clamp-load_cplx_C"/>
</dbReference>
<keyword evidence="3 11" id="KW-0548">Nucleotidyltransferase</keyword>
<comment type="similarity">
    <text evidence="1 11">Belongs to the DnaX/STICHEL family.</text>
</comment>
<evidence type="ECO:0000256" key="6">
    <source>
        <dbReference type="ARBA" id="ARBA00022741"/>
    </source>
</evidence>
<dbReference type="EC" id="2.7.7.7" evidence="11"/>
<dbReference type="InterPro" id="IPR022107">
    <property type="entry name" value="DNA_pol_III_gamma/tau_C"/>
</dbReference>
<dbReference type="RefSeq" id="WP_238313395.1">
    <property type="nucleotide sequence ID" value="NZ_BPQH01000008.1"/>
</dbReference>
<feature type="compositionally biased region" description="Low complexity" evidence="12">
    <location>
        <begin position="439"/>
        <end position="456"/>
    </location>
</feature>
<keyword evidence="8 11" id="KW-0067">ATP-binding</keyword>
<comment type="function">
    <text evidence="11">DNA polymerase III is a complex, multichain enzyme responsible for most of the replicative synthesis in bacteria. This DNA polymerase also exhibits 3' to 5' exonuclease activity.</text>
</comment>
<feature type="region of interest" description="Disordered" evidence="12">
    <location>
        <begin position="626"/>
        <end position="650"/>
    </location>
</feature>
<evidence type="ECO:0000256" key="4">
    <source>
        <dbReference type="ARBA" id="ARBA00022705"/>
    </source>
</evidence>
<feature type="region of interest" description="Disordered" evidence="12">
    <location>
        <begin position="419"/>
        <end position="469"/>
    </location>
</feature>
<dbReference type="Gene3D" id="3.40.50.300">
    <property type="entry name" value="P-loop containing nucleotide triphosphate hydrolases"/>
    <property type="match status" value="1"/>
</dbReference>
<dbReference type="SUPFAM" id="SSF48019">
    <property type="entry name" value="post-AAA+ oligomerization domain-like"/>
    <property type="match status" value="1"/>
</dbReference>
<dbReference type="Pfam" id="PF12362">
    <property type="entry name" value="DUF3646"/>
    <property type="match status" value="1"/>
</dbReference>
<protein>
    <recommendedName>
        <fullName evidence="11">DNA polymerase III subunit gamma/tau</fullName>
        <ecNumber evidence="11">2.7.7.7</ecNumber>
    </recommendedName>
</protein>
<evidence type="ECO:0000256" key="7">
    <source>
        <dbReference type="ARBA" id="ARBA00022833"/>
    </source>
</evidence>
<dbReference type="Proteomes" id="UP001055167">
    <property type="component" value="Unassembled WGS sequence"/>
</dbReference>
<evidence type="ECO:0000313" key="15">
    <source>
        <dbReference type="Proteomes" id="UP001055167"/>
    </source>
</evidence>
<dbReference type="EMBL" id="BPQH01000008">
    <property type="protein sequence ID" value="GJD50142.1"/>
    <property type="molecule type" value="Genomic_DNA"/>
</dbReference>
<keyword evidence="5" id="KW-0479">Metal-binding</keyword>
<evidence type="ECO:0000256" key="10">
    <source>
        <dbReference type="ARBA" id="ARBA00049244"/>
    </source>
</evidence>
<feature type="compositionally biased region" description="Low complexity" evidence="12">
    <location>
        <begin position="419"/>
        <end position="429"/>
    </location>
</feature>
<feature type="domain" description="AAA+ ATPase" evidence="13">
    <location>
        <begin position="64"/>
        <end position="212"/>
    </location>
</feature>
<evidence type="ECO:0000256" key="8">
    <source>
        <dbReference type="ARBA" id="ARBA00022840"/>
    </source>
</evidence>
<evidence type="ECO:0000256" key="1">
    <source>
        <dbReference type="ARBA" id="ARBA00006360"/>
    </source>
</evidence>
<keyword evidence="7" id="KW-0862">Zinc</keyword>
<accession>A0ABQ4QXL7</accession>
<evidence type="ECO:0000256" key="11">
    <source>
        <dbReference type="RuleBase" id="RU364063"/>
    </source>
</evidence>
<comment type="caution">
    <text evidence="14">The sequence shown here is derived from an EMBL/GenBank/DDBJ whole genome shotgun (WGS) entry which is preliminary data.</text>
</comment>
<dbReference type="PANTHER" id="PTHR11669:SF0">
    <property type="entry name" value="PROTEIN STICHEL-LIKE 2"/>
    <property type="match status" value="1"/>
</dbReference>
<keyword evidence="6 11" id="KW-0547">Nucleotide-binding</keyword>
<gene>
    <name evidence="14" type="primary">ruvB_1</name>
    <name evidence="11" type="synonym">dnaX</name>
    <name evidence="14" type="ORF">OPKNFCMD_2879</name>
</gene>
<dbReference type="Pfam" id="PF22608">
    <property type="entry name" value="DNAX_ATPase_lid"/>
    <property type="match status" value="1"/>
</dbReference>
<keyword evidence="2 11" id="KW-0808">Transferase</keyword>
<name>A0ABQ4QXL7_9HYPH</name>
<dbReference type="InterPro" id="IPR050238">
    <property type="entry name" value="DNA_Rep/Repair_Clamp_Loader"/>
</dbReference>
<comment type="catalytic activity">
    <reaction evidence="10 11">
        <text>DNA(n) + a 2'-deoxyribonucleoside 5'-triphosphate = DNA(n+1) + diphosphate</text>
        <dbReference type="Rhea" id="RHEA:22508"/>
        <dbReference type="Rhea" id="RHEA-COMP:17339"/>
        <dbReference type="Rhea" id="RHEA-COMP:17340"/>
        <dbReference type="ChEBI" id="CHEBI:33019"/>
        <dbReference type="ChEBI" id="CHEBI:61560"/>
        <dbReference type="ChEBI" id="CHEBI:173112"/>
        <dbReference type="EC" id="2.7.7.7"/>
    </reaction>
</comment>
<keyword evidence="15" id="KW-1185">Reference proteome</keyword>
<sequence length="650" mass="68273">MDETSGTPSTDEPGLPGFAAPAPAPAAAPYRVLARKYRPKDFDDLIGQGAMVRTLANAFEAGRIPQAWMLTGVRGVGKTTTARILARGLNYALDGEPQAGPTIRMPGLGLHCAAIMESRHIDVLEMDAASHTGIDDVRQIIDGIRYSPVSARYKVYIVDEVHMLSEKAFNAFLKTLEEPPPHAKFVFATTEIRKVPVTILSRCQRFDLRRVEAGALIAHLGRICDAEGVAADAEALAAIARAAEGSVRDSLSLLDQAIAHGAGRVGAETVRDMLGLADRARIIDLFEAAMRGDVPAAFGELRSQYEAGADPGVVLSDLAEFTHLVTRLKVAPETARADTALSEAERVRGGGFADRLSVRALSRAWQILLRAIPEVQVAARPLAAAEMALVRLIYAADLPTPDEALRQLKEGAGVAVPAPAGATAQAGPGDRVGPGAHPGGSAQAGGAPMGGPHAPMGGPPAPAGVAHAAGSPQAGAAAVAAGPARLRSVPEALPARAEAPRPAPAPQPEAGPRLRRFEDVVALAETRRDIALKISLERDVHLVRFEDGRIEFRLAEGGRQTLANDLARALDLWTGRRWVVALSKEPGESTLAARARAAVESRHQGAAAHPLVQAVLKNFPGAQIVDVREKAPEAEGPGDAPPPEPEDDEP</sequence>
<evidence type="ECO:0000259" key="13">
    <source>
        <dbReference type="SMART" id="SM00382"/>
    </source>
</evidence>
<dbReference type="SUPFAM" id="SSF52540">
    <property type="entry name" value="P-loop containing nucleoside triphosphate hydrolases"/>
    <property type="match status" value="1"/>
</dbReference>
<dbReference type="Gene3D" id="1.10.8.60">
    <property type="match status" value="1"/>
</dbReference>
<proteinExistence type="inferred from homology"/>
<dbReference type="PANTHER" id="PTHR11669">
    <property type="entry name" value="REPLICATION FACTOR C / DNA POLYMERASE III GAMMA-TAU SUBUNIT"/>
    <property type="match status" value="1"/>
</dbReference>
<reference evidence="14" key="2">
    <citation type="submission" date="2021-08" db="EMBL/GenBank/DDBJ databases">
        <authorList>
            <person name="Tani A."/>
            <person name="Ola A."/>
            <person name="Ogura Y."/>
            <person name="Katsura K."/>
            <person name="Hayashi T."/>
        </authorList>
    </citation>
    <scope>NUCLEOTIDE SEQUENCE</scope>
    <source>
        <strain evidence="14">KCTC 52305</strain>
    </source>
</reference>
<dbReference type="SMART" id="SM00382">
    <property type="entry name" value="AAA"/>
    <property type="match status" value="1"/>
</dbReference>
<reference evidence="14" key="1">
    <citation type="journal article" date="2021" name="Front. Microbiol.">
        <title>Comprehensive Comparative Genomics and Phenotyping of Methylobacterium Species.</title>
        <authorList>
            <person name="Alessa O."/>
            <person name="Ogura Y."/>
            <person name="Fujitani Y."/>
            <person name="Takami H."/>
            <person name="Hayashi T."/>
            <person name="Sahin N."/>
            <person name="Tani A."/>
        </authorList>
    </citation>
    <scope>NUCLEOTIDE SEQUENCE</scope>
    <source>
        <strain evidence="14">KCTC 52305</strain>
    </source>
</reference>
<dbReference type="Pfam" id="PF13177">
    <property type="entry name" value="DNA_pol3_delta2"/>
    <property type="match status" value="1"/>
</dbReference>
<keyword evidence="14" id="KW-0378">Hydrolase</keyword>
<dbReference type="InterPro" id="IPR022754">
    <property type="entry name" value="DNA_pol_III_gamma-3"/>
</dbReference>